<evidence type="ECO:0000256" key="1">
    <source>
        <dbReference type="SAM" id="MobiDB-lite"/>
    </source>
</evidence>
<dbReference type="EMBL" id="MU003836">
    <property type="protein sequence ID" value="KAF2717824.1"/>
    <property type="molecule type" value="Genomic_DNA"/>
</dbReference>
<dbReference type="Proteomes" id="UP000799441">
    <property type="component" value="Unassembled WGS sequence"/>
</dbReference>
<evidence type="ECO:0000313" key="3">
    <source>
        <dbReference type="Proteomes" id="UP000799441"/>
    </source>
</evidence>
<accession>A0A9P4UKU2</accession>
<comment type="caution">
    <text evidence="2">The sequence shown here is derived from an EMBL/GenBank/DDBJ whole genome shotgun (WGS) entry which is preliminary data.</text>
</comment>
<dbReference type="AlphaFoldDB" id="A0A9P4UKU2"/>
<organism evidence="2 3">
    <name type="scientific">Polychaeton citri CBS 116435</name>
    <dbReference type="NCBI Taxonomy" id="1314669"/>
    <lineage>
        <taxon>Eukaryota</taxon>
        <taxon>Fungi</taxon>
        <taxon>Dikarya</taxon>
        <taxon>Ascomycota</taxon>
        <taxon>Pezizomycotina</taxon>
        <taxon>Dothideomycetes</taxon>
        <taxon>Dothideomycetidae</taxon>
        <taxon>Capnodiales</taxon>
        <taxon>Capnodiaceae</taxon>
        <taxon>Polychaeton</taxon>
    </lineage>
</organism>
<name>A0A9P4UKU2_9PEZI</name>
<protein>
    <submittedName>
        <fullName evidence="2">Uncharacterized protein</fullName>
    </submittedName>
</protein>
<sequence length="81" mass="9432">MPFFLFYLFIFGTEEIGITISHVFSFGSSTQKDPPCLFFFLPLQSCYLKVMQHKIPVNEKRVRDRDTHTHKKGSNGHFGYA</sequence>
<keyword evidence="3" id="KW-1185">Reference proteome</keyword>
<gene>
    <name evidence="2" type="ORF">K431DRAFT_149314</name>
</gene>
<proteinExistence type="predicted"/>
<reference evidence="2" key="1">
    <citation type="journal article" date="2020" name="Stud. Mycol.">
        <title>101 Dothideomycetes genomes: a test case for predicting lifestyles and emergence of pathogens.</title>
        <authorList>
            <person name="Haridas S."/>
            <person name="Albert R."/>
            <person name="Binder M."/>
            <person name="Bloem J."/>
            <person name="Labutti K."/>
            <person name="Salamov A."/>
            <person name="Andreopoulos B."/>
            <person name="Baker S."/>
            <person name="Barry K."/>
            <person name="Bills G."/>
            <person name="Bluhm B."/>
            <person name="Cannon C."/>
            <person name="Castanera R."/>
            <person name="Culley D."/>
            <person name="Daum C."/>
            <person name="Ezra D."/>
            <person name="Gonzalez J."/>
            <person name="Henrissat B."/>
            <person name="Kuo A."/>
            <person name="Liang C."/>
            <person name="Lipzen A."/>
            <person name="Lutzoni F."/>
            <person name="Magnuson J."/>
            <person name="Mondo S."/>
            <person name="Nolan M."/>
            <person name="Ohm R."/>
            <person name="Pangilinan J."/>
            <person name="Park H.-J."/>
            <person name="Ramirez L."/>
            <person name="Alfaro M."/>
            <person name="Sun H."/>
            <person name="Tritt A."/>
            <person name="Yoshinaga Y."/>
            <person name="Zwiers L.-H."/>
            <person name="Turgeon B."/>
            <person name="Goodwin S."/>
            <person name="Spatafora J."/>
            <person name="Crous P."/>
            <person name="Grigoriev I."/>
        </authorList>
    </citation>
    <scope>NUCLEOTIDE SEQUENCE</scope>
    <source>
        <strain evidence="2">CBS 116435</strain>
    </source>
</reference>
<evidence type="ECO:0000313" key="2">
    <source>
        <dbReference type="EMBL" id="KAF2717824.1"/>
    </source>
</evidence>
<feature type="region of interest" description="Disordered" evidence="1">
    <location>
        <begin position="60"/>
        <end position="81"/>
    </location>
</feature>